<name>A0A250XJ54_9CHLO</name>
<feature type="region of interest" description="Disordered" evidence="1">
    <location>
        <begin position="269"/>
        <end position="288"/>
    </location>
</feature>
<keyword evidence="3" id="KW-1185">Reference proteome</keyword>
<dbReference type="Proteomes" id="UP000232323">
    <property type="component" value="Unassembled WGS sequence"/>
</dbReference>
<comment type="caution">
    <text evidence="2">The sequence shown here is derived from an EMBL/GenBank/DDBJ whole genome shotgun (WGS) entry which is preliminary data.</text>
</comment>
<sequence length="548" mass="58817">MRATENGRALPPRPSLLVGTSDQCAVAWGPLKAKALRFLSSFKAVTLLNDSAQNIDEGSWDHLVFQLRSLRESLISNGMLEDPQYLSLATEVYELSVEVCAVAMNYPELLKCLQVLVGDLHSSHDAALAVAALDNTGLNARRSVTSSQGQNNSRDCQKGVTSSKQHSSQLQPSKQHCTGLQCNTTNSSPPCCSDAPTAGLHQLPKITAADSAGLSDEQAHTATPPVTPSRHAEFKAAKLLFFSCVPEKPSRLDILTVLRDILPHTTIMKPAAESSHRSSEQLDASSSRFTSSVPLVSCEERLQPPSQGDQQGRCERAELSSQIVMSCQAASTSSQTEPCRHIISSPPDACLHVPDPLGCVEYAISVLRAMSRGDAYRVLQLSQQPPTWLLKLLVQPCLLRCRLALLTSLITAYKSIPMHAAELCLFLKPDYVSNQMSPLPSADIYHAPTRLMKAGVEPEKAATSSNSVDYDISCNSFAASAPLQPQSATKHPSVMSMMSLLNTLSNNYGSKGAAIAIAALSTPSQQRSAAAGSTVQHSDSVTTLVFKL</sequence>
<feature type="region of interest" description="Disordered" evidence="1">
    <location>
        <begin position="142"/>
        <end position="177"/>
    </location>
</feature>
<accession>A0A250XJ54</accession>
<evidence type="ECO:0000313" key="3">
    <source>
        <dbReference type="Proteomes" id="UP000232323"/>
    </source>
</evidence>
<organism evidence="2 3">
    <name type="scientific">Chlamydomonas eustigma</name>
    <dbReference type="NCBI Taxonomy" id="1157962"/>
    <lineage>
        <taxon>Eukaryota</taxon>
        <taxon>Viridiplantae</taxon>
        <taxon>Chlorophyta</taxon>
        <taxon>core chlorophytes</taxon>
        <taxon>Chlorophyceae</taxon>
        <taxon>CS clade</taxon>
        <taxon>Chlamydomonadales</taxon>
        <taxon>Chlamydomonadaceae</taxon>
        <taxon>Chlamydomonas</taxon>
    </lineage>
</organism>
<dbReference type="Gene3D" id="1.25.40.990">
    <property type="match status" value="1"/>
</dbReference>
<reference evidence="2 3" key="1">
    <citation type="submission" date="2017-08" db="EMBL/GenBank/DDBJ databases">
        <title>Acidophilic green algal genome provides insights into adaptation to an acidic environment.</title>
        <authorList>
            <person name="Hirooka S."/>
            <person name="Hirose Y."/>
            <person name="Kanesaki Y."/>
            <person name="Higuchi S."/>
            <person name="Fujiwara T."/>
            <person name="Onuma R."/>
            <person name="Era A."/>
            <person name="Ohbayashi R."/>
            <person name="Uzuka A."/>
            <person name="Nozaki H."/>
            <person name="Yoshikawa H."/>
            <person name="Miyagishima S.Y."/>
        </authorList>
    </citation>
    <scope>NUCLEOTIDE SEQUENCE [LARGE SCALE GENOMIC DNA]</scope>
    <source>
        <strain evidence="2 3">NIES-2499</strain>
    </source>
</reference>
<gene>
    <name evidence="2" type="ORF">CEUSTIGMA_g10256.t1</name>
</gene>
<dbReference type="OrthoDB" id="551363at2759"/>
<evidence type="ECO:0000256" key="1">
    <source>
        <dbReference type="SAM" id="MobiDB-lite"/>
    </source>
</evidence>
<proteinExistence type="predicted"/>
<protein>
    <submittedName>
        <fullName evidence="2">Uncharacterized protein</fullName>
    </submittedName>
</protein>
<evidence type="ECO:0000313" key="2">
    <source>
        <dbReference type="EMBL" id="GAX82830.1"/>
    </source>
</evidence>
<dbReference type="EMBL" id="BEGY01000086">
    <property type="protein sequence ID" value="GAX82830.1"/>
    <property type="molecule type" value="Genomic_DNA"/>
</dbReference>
<dbReference type="AlphaFoldDB" id="A0A250XJ54"/>